<accession>A0A8R1V402</accession>
<accession>A0A2A6C8W4</accession>
<dbReference type="Proteomes" id="UP000005239">
    <property type="component" value="Unassembled WGS sequence"/>
</dbReference>
<sequence length="127" mass="14461">MVIGAMCFGFFVAAMIAAAVLLREGYSHHSERNYSMLFDADSRQTVVTDQFRKRDGERICKGMDDDSRGFRWHHAFAVPCFIFWLILLVLALVSIIFIVIEILHSTLNMHDNFTASGNAIEELSTDR</sequence>
<name>A0A2A6C8W4_PRIPA</name>
<evidence type="ECO:0000313" key="2">
    <source>
        <dbReference type="Proteomes" id="UP000005239"/>
    </source>
</evidence>
<dbReference type="EnsemblMetazoa" id="PPA43648.1">
    <property type="protein sequence ID" value="PPA43648.1"/>
    <property type="gene ID" value="WBGene00282017"/>
</dbReference>
<keyword evidence="2" id="KW-1185">Reference proteome</keyword>
<evidence type="ECO:0000313" key="1">
    <source>
        <dbReference type="EnsemblMetazoa" id="PPA43648.1"/>
    </source>
</evidence>
<dbReference type="AlphaFoldDB" id="A0A2A6C8W4"/>
<gene>
    <name evidence="1" type="primary">WBGene00282017</name>
</gene>
<protein>
    <submittedName>
        <fullName evidence="1">Uncharacterized protein</fullName>
    </submittedName>
</protein>
<organism evidence="1 2">
    <name type="scientific">Pristionchus pacificus</name>
    <name type="common">Parasitic nematode worm</name>
    <dbReference type="NCBI Taxonomy" id="54126"/>
    <lineage>
        <taxon>Eukaryota</taxon>
        <taxon>Metazoa</taxon>
        <taxon>Ecdysozoa</taxon>
        <taxon>Nematoda</taxon>
        <taxon>Chromadorea</taxon>
        <taxon>Rhabditida</taxon>
        <taxon>Rhabditina</taxon>
        <taxon>Diplogasteromorpha</taxon>
        <taxon>Diplogasteroidea</taxon>
        <taxon>Neodiplogasteridae</taxon>
        <taxon>Pristionchus</taxon>
    </lineage>
</organism>
<proteinExistence type="predicted"/>
<reference evidence="2" key="1">
    <citation type="journal article" date="2008" name="Nat. Genet.">
        <title>The Pristionchus pacificus genome provides a unique perspective on nematode lifestyle and parasitism.</title>
        <authorList>
            <person name="Dieterich C."/>
            <person name="Clifton S.W."/>
            <person name="Schuster L.N."/>
            <person name="Chinwalla A."/>
            <person name="Delehaunty K."/>
            <person name="Dinkelacker I."/>
            <person name="Fulton L."/>
            <person name="Fulton R."/>
            <person name="Godfrey J."/>
            <person name="Minx P."/>
            <person name="Mitreva M."/>
            <person name="Roeseler W."/>
            <person name="Tian H."/>
            <person name="Witte H."/>
            <person name="Yang S.P."/>
            <person name="Wilson R.K."/>
            <person name="Sommer R.J."/>
        </authorList>
    </citation>
    <scope>NUCLEOTIDE SEQUENCE [LARGE SCALE GENOMIC DNA]</scope>
    <source>
        <strain evidence="2">PS312</strain>
    </source>
</reference>
<reference evidence="1" key="2">
    <citation type="submission" date="2022-06" db="UniProtKB">
        <authorList>
            <consortium name="EnsemblMetazoa"/>
        </authorList>
    </citation>
    <scope>IDENTIFICATION</scope>
    <source>
        <strain evidence="1">PS312</strain>
    </source>
</reference>